<keyword evidence="9" id="KW-1185">Reference proteome</keyword>
<dbReference type="Gene3D" id="3.30.40.10">
    <property type="entry name" value="Zinc/RING finger domain, C3HC4 (zinc finger)"/>
    <property type="match status" value="1"/>
</dbReference>
<protein>
    <recommendedName>
        <fullName evidence="7">PHD-type domain-containing protein</fullName>
    </recommendedName>
</protein>
<keyword evidence="1" id="KW-0479">Metal-binding</keyword>
<accession>A0A1E1LIK9</accession>
<dbReference type="PROSITE" id="PS50016">
    <property type="entry name" value="ZF_PHD_2"/>
    <property type="match status" value="1"/>
</dbReference>
<keyword evidence="2 4" id="KW-0863">Zinc-finger</keyword>
<evidence type="ECO:0000256" key="1">
    <source>
        <dbReference type="ARBA" id="ARBA00022723"/>
    </source>
</evidence>
<dbReference type="GO" id="GO:0008270">
    <property type="term" value="F:zinc ion binding"/>
    <property type="evidence" value="ECO:0007669"/>
    <property type="project" value="UniProtKB-KW"/>
</dbReference>
<dbReference type="EMBL" id="FJUX01000127">
    <property type="protein sequence ID" value="CZT10352.1"/>
    <property type="molecule type" value="Genomic_DNA"/>
</dbReference>
<dbReference type="Pfam" id="PF00628">
    <property type="entry name" value="PHD"/>
    <property type="match status" value="1"/>
</dbReference>
<dbReference type="InterPro" id="IPR013083">
    <property type="entry name" value="Znf_RING/FYVE/PHD"/>
</dbReference>
<feature type="coiled-coil region" evidence="5">
    <location>
        <begin position="320"/>
        <end position="347"/>
    </location>
</feature>
<dbReference type="InterPro" id="IPR011011">
    <property type="entry name" value="Znf_FYVE_PHD"/>
</dbReference>
<dbReference type="SMART" id="SM00249">
    <property type="entry name" value="PHD"/>
    <property type="match status" value="1"/>
</dbReference>
<feature type="compositionally biased region" description="Polar residues" evidence="6">
    <location>
        <begin position="156"/>
        <end position="172"/>
    </location>
</feature>
<evidence type="ECO:0000256" key="4">
    <source>
        <dbReference type="PROSITE-ProRule" id="PRU00146"/>
    </source>
</evidence>
<feature type="compositionally biased region" description="Basic residues" evidence="6">
    <location>
        <begin position="240"/>
        <end position="253"/>
    </location>
</feature>
<reference evidence="9" key="1">
    <citation type="submission" date="2016-03" db="EMBL/GenBank/DDBJ databases">
        <authorList>
            <person name="Guldener U."/>
        </authorList>
    </citation>
    <scope>NUCLEOTIDE SEQUENCE [LARGE SCALE GENOMIC DNA]</scope>
    <source>
        <strain evidence="9">04CH-RAC-A.6.1</strain>
    </source>
</reference>
<feature type="region of interest" description="Disordered" evidence="6">
    <location>
        <begin position="220"/>
        <end position="256"/>
    </location>
</feature>
<name>A0A1E1LIK9_9HELO</name>
<dbReference type="OrthoDB" id="336088at2759"/>
<evidence type="ECO:0000256" key="3">
    <source>
        <dbReference type="ARBA" id="ARBA00022833"/>
    </source>
</evidence>
<dbReference type="InterPro" id="IPR001965">
    <property type="entry name" value="Znf_PHD"/>
</dbReference>
<feature type="domain" description="PHD-type" evidence="7">
    <location>
        <begin position="86"/>
        <end position="134"/>
    </location>
</feature>
<evidence type="ECO:0000256" key="6">
    <source>
        <dbReference type="SAM" id="MobiDB-lite"/>
    </source>
</evidence>
<feature type="compositionally biased region" description="Polar residues" evidence="6">
    <location>
        <begin position="226"/>
        <end position="236"/>
    </location>
</feature>
<feature type="region of interest" description="Disordered" evidence="6">
    <location>
        <begin position="156"/>
        <end position="175"/>
    </location>
</feature>
<dbReference type="Proteomes" id="UP000178912">
    <property type="component" value="Unassembled WGS sequence"/>
</dbReference>
<sequence length="355" mass="39216">MRVIIKIVSIMNFEDMSAGSGFVGSIDTCMFPAASEPSTSGNANSSDMGWSLHQDEIPNEQGGQHHGQPQFQTWDGGPYIWDDKHDEFCYVCGSTMELFQCQTCSTSYHASCMSPTISPSEVPDFWFCPHCVDRELHIPQPVSTVEFNPAPVLTPSGSFSDATQTRNSSLAQSAPLRPGTYECTSIVNFDALAPDPVPVKSSQSYPSTEILAPPAIPSIRGKESEQQLSKATTAKVNTGRARRSYSPPRKKSKYSSFSSDVDKALTVIYKELESSAKVGKAEAELRDKIRILEQEVKLKDGQITLGARELEIAKRSGGDLAALRIENEELKLKVRKLDELVESKDTELRDWRDRL</sequence>
<feature type="region of interest" description="Disordered" evidence="6">
    <location>
        <begin position="37"/>
        <end position="68"/>
    </location>
</feature>
<dbReference type="AlphaFoldDB" id="A0A1E1LIK9"/>
<dbReference type="SUPFAM" id="SSF57903">
    <property type="entry name" value="FYVE/PHD zinc finger"/>
    <property type="match status" value="1"/>
</dbReference>
<evidence type="ECO:0000313" key="9">
    <source>
        <dbReference type="Proteomes" id="UP000178912"/>
    </source>
</evidence>
<proteinExistence type="predicted"/>
<feature type="compositionally biased region" description="Polar residues" evidence="6">
    <location>
        <begin position="37"/>
        <end position="48"/>
    </location>
</feature>
<evidence type="ECO:0000256" key="2">
    <source>
        <dbReference type="ARBA" id="ARBA00022771"/>
    </source>
</evidence>
<keyword evidence="5" id="KW-0175">Coiled coil</keyword>
<dbReference type="InterPro" id="IPR019787">
    <property type="entry name" value="Znf_PHD-finger"/>
</dbReference>
<evidence type="ECO:0000313" key="8">
    <source>
        <dbReference type="EMBL" id="CZT10352.1"/>
    </source>
</evidence>
<organism evidence="8 9">
    <name type="scientific">Rhynchosporium agropyri</name>
    <dbReference type="NCBI Taxonomy" id="914238"/>
    <lineage>
        <taxon>Eukaryota</taxon>
        <taxon>Fungi</taxon>
        <taxon>Dikarya</taxon>
        <taxon>Ascomycota</taxon>
        <taxon>Pezizomycotina</taxon>
        <taxon>Leotiomycetes</taxon>
        <taxon>Helotiales</taxon>
        <taxon>Ploettnerulaceae</taxon>
        <taxon>Rhynchosporium</taxon>
    </lineage>
</organism>
<evidence type="ECO:0000256" key="5">
    <source>
        <dbReference type="SAM" id="Coils"/>
    </source>
</evidence>
<dbReference type="PROSITE" id="PS01359">
    <property type="entry name" value="ZF_PHD_1"/>
    <property type="match status" value="1"/>
</dbReference>
<gene>
    <name evidence="8" type="ORF">RAG0_14845</name>
</gene>
<evidence type="ECO:0000259" key="7">
    <source>
        <dbReference type="PROSITE" id="PS50016"/>
    </source>
</evidence>
<keyword evidence="3" id="KW-0862">Zinc</keyword>
<dbReference type="InterPro" id="IPR019786">
    <property type="entry name" value="Zinc_finger_PHD-type_CS"/>
</dbReference>